<dbReference type="GO" id="GO:0006508">
    <property type="term" value="P:proteolysis"/>
    <property type="evidence" value="ECO:0007669"/>
    <property type="project" value="UniProtKB-KW"/>
</dbReference>
<feature type="region of interest" description="Disordered" evidence="9">
    <location>
        <begin position="46"/>
        <end position="77"/>
    </location>
</feature>
<reference evidence="12" key="1">
    <citation type="submission" date="2019-12" db="EMBL/GenBank/DDBJ databases">
        <title>Identification of the bHLH gene family in Dracaena cambodiana reveals candidate genes involved in flavonoid biosynthesis.</title>
        <authorList>
            <person name="Zhu J."/>
            <person name="Peng S."/>
        </authorList>
    </citation>
    <scope>NUCLEOTIDE SEQUENCE</scope>
</reference>
<organism evidence="12">
    <name type="scientific">Dracaena cambodiana</name>
    <dbReference type="NCBI Taxonomy" id="580341"/>
    <lineage>
        <taxon>Eukaryota</taxon>
        <taxon>Viridiplantae</taxon>
        <taxon>Streptophyta</taxon>
        <taxon>Embryophyta</taxon>
        <taxon>Tracheophyta</taxon>
        <taxon>Spermatophyta</taxon>
        <taxon>Magnoliopsida</taxon>
        <taxon>Liliopsida</taxon>
        <taxon>Asparagales</taxon>
        <taxon>Asparagaceae</taxon>
        <taxon>Nolinoideae</taxon>
        <taxon>Dracaena</taxon>
    </lineage>
</organism>
<evidence type="ECO:0000256" key="8">
    <source>
        <dbReference type="SAM" id="Coils"/>
    </source>
</evidence>
<accession>A0A7M3UQG5</accession>
<gene>
    <name evidence="12" type="primary">bHLH7</name>
</gene>
<keyword evidence="6" id="KW-0539">Nucleus</keyword>
<feature type="domain" description="Peptidase A1" evidence="11">
    <location>
        <begin position="297"/>
        <end position="619"/>
    </location>
</feature>
<dbReference type="PROSITE" id="PS00141">
    <property type="entry name" value="ASP_PROTEASE"/>
    <property type="match status" value="2"/>
</dbReference>
<dbReference type="InterPro" id="IPR032799">
    <property type="entry name" value="TAXi_C"/>
</dbReference>
<evidence type="ECO:0000256" key="3">
    <source>
        <dbReference type="ARBA" id="ARBA00007447"/>
    </source>
</evidence>
<dbReference type="InterPro" id="IPR054502">
    <property type="entry name" value="bHLH-TF_ACT-like_plant"/>
</dbReference>
<evidence type="ECO:0000256" key="4">
    <source>
        <dbReference type="ARBA" id="ARBA00023015"/>
    </source>
</evidence>
<dbReference type="Gene3D" id="4.10.280.10">
    <property type="entry name" value="Helix-loop-helix DNA-binding domain"/>
    <property type="match status" value="1"/>
</dbReference>
<dbReference type="Gene3D" id="2.40.70.10">
    <property type="entry name" value="Acid Proteases"/>
    <property type="match status" value="2"/>
</dbReference>
<evidence type="ECO:0000259" key="10">
    <source>
        <dbReference type="PROSITE" id="PS50888"/>
    </source>
</evidence>
<keyword evidence="5" id="KW-0804">Transcription</keyword>
<evidence type="ECO:0000256" key="7">
    <source>
        <dbReference type="RuleBase" id="RU000454"/>
    </source>
</evidence>
<dbReference type="Pfam" id="PF14541">
    <property type="entry name" value="TAXi_C"/>
    <property type="match status" value="1"/>
</dbReference>
<keyword evidence="8" id="KW-0175">Coiled coil</keyword>
<feature type="compositionally biased region" description="Polar residues" evidence="9">
    <location>
        <begin position="47"/>
        <end position="61"/>
    </location>
</feature>
<evidence type="ECO:0000256" key="5">
    <source>
        <dbReference type="ARBA" id="ARBA00023163"/>
    </source>
</evidence>
<dbReference type="AlphaFoldDB" id="A0A7M3UQG5"/>
<dbReference type="InterPro" id="IPR021109">
    <property type="entry name" value="Peptidase_aspartic_dom_sf"/>
</dbReference>
<evidence type="ECO:0000256" key="2">
    <source>
        <dbReference type="ARBA" id="ARBA00005510"/>
    </source>
</evidence>
<evidence type="ECO:0000259" key="11">
    <source>
        <dbReference type="PROSITE" id="PS51767"/>
    </source>
</evidence>
<keyword evidence="7" id="KW-0378">Hydrolase</keyword>
<keyword evidence="4" id="KW-0805">Transcription regulation</keyword>
<sequence length="623" mass="69232">MEALAADLFSGHEIEEELMNFLNQWELSSPADTEFTSPSVWECFKETPSSHASAGSSGLDSPTTPLPNTGGPGPVTSPTTATACWVSSYRTPKILSFGSPSSPADLQEQLCESPKPMDQVVTTTKAARRTRPVLLNHQHVIAERKRREKLTQKLIALSAIIPGLKRRDKVSILTAAISYMKQMEQKLKSLEERVPSANSQQLSCSSGEETVPAEIEVRVSGSKTFLIKIQCETRKGALVKAITEIESLHLHAITTSAFPFSNRFLHITVMAQVEEGFSVTVKDLVKKATTTTRTRLPVALVKIGTPPKTFRLLLDTGSDITWFFCDTDNPDSDTLSVMYANDFDDTVLYYTANYPDGMWATGDWVTETVTATSHDGSDVTIERVRIGCTDRSLSRIKIPIDGVLSLSRDSLSFAAQLAERFGDRFSYTLHEEGQLVIGARDTHASHYTQLSDSNSSSFYEAKVSSLSMGDTDAGVMKKIWDLHSQVLFDTGVTTTYFPRSAFRAIARYLADYFGDDVFFEVTDDKICFDPYYNSTSSSENEEEEEEEEKGIRLPDLSIEFEGNAKFVPKVDSLYYLNEEAAICVNVRPIDDDEPFLIGSTFQEGFTWDYDLSYPELGFTPDLD</sequence>
<feature type="domain" description="BHLH" evidence="10">
    <location>
        <begin position="134"/>
        <end position="183"/>
    </location>
</feature>
<name>A0A7M3UQG5_9ASPA</name>
<evidence type="ECO:0000313" key="12">
    <source>
        <dbReference type="EMBL" id="QOJ43668.1"/>
    </source>
</evidence>
<evidence type="ECO:0000256" key="1">
    <source>
        <dbReference type="ARBA" id="ARBA00004123"/>
    </source>
</evidence>
<dbReference type="Pfam" id="PF00010">
    <property type="entry name" value="HLH"/>
    <property type="match status" value="1"/>
</dbReference>
<dbReference type="InterPro" id="IPR011598">
    <property type="entry name" value="bHLH_dom"/>
</dbReference>
<dbReference type="Pfam" id="PF22754">
    <property type="entry name" value="bHLH-TF_ACT-like_plant"/>
    <property type="match status" value="1"/>
</dbReference>
<dbReference type="SUPFAM" id="SSF50630">
    <property type="entry name" value="Acid proteases"/>
    <property type="match status" value="1"/>
</dbReference>
<dbReference type="PANTHER" id="PTHR45959">
    <property type="entry name" value="BHLH TRANSCRIPTION FACTOR"/>
    <property type="match status" value="1"/>
</dbReference>
<dbReference type="GO" id="GO:0005634">
    <property type="term" value="C:nucleus"/>
    <property type="evidence" value="ECO:0007669"/>
    <property type="project" value="UniProtKB-SubCell"/>
</dbReference>
<feature type="compositionally biased region" description="Low complexity" evidence="9">
    <location>
        <begin position="62"/>
        <end position="77"/>
    </location>
</feature>
<comment type="similarity">
    <text evidence="2">Belongs to the bHLH protein family.</text>
</comment>
<dbReference type="EMBL" id="MN883615">
    <property type="protein sequence ID" value="QOJ43668.1"/>
    <property type="molecule type" value="mRNA"/>
</dbReference>
<dbReference type="PANTHER" id="PTHR45959:SF73">
    <property type="entry name" value="TRANSCRIPTION FACTOR BHLH25"/>
    <property type="match status" value="1"/>
</dbReference>
<dbReference type="InterPro" id="IPR001461">
    <property type="entry name" value="Aspartic_peptidase_A1"/>
</dbReference>
<dbReference type="SUPFAM" id="SSF47459">
    <property type="entry name" value="HLH, helix-loop-helix DNA-binding domain"/>
    <property type="match status" value="1"/>
</dbReference>
<dbReference type="InterPro" id="IPR052610">
    <property type="entry name" value="bHLH_transcription_regulator"/>
</dbReference>
<dbReference type="InterPro" id="IPR033121">
    <property type="entry name" value="PEPTIDASE_A1"/>
</dbReference>
<dbReference type="InterPro" id="IPR001969">
    <property type="entry name" value="Aspartic_peptidase_AS"/>
</dbReference>
<dbReference type="GO" id="GO:0004190">
    <property type="term" value="F:aspartic-type endopeptidase activity"/>
    <property type="evidence" value="ECO:0007669"/>
    <property type="project" value="UniProtKB-KW"/>
</dbReference>
<dbReference type="Pfam" id="PF14543">
    <property type="entry name" value="TAXi_N"/>
    <property type="match status" value="1"/>
</dbReference>
<dbReference type="PROSITE" id="PS50888">
    <property type="entry name" value="BHLH"/>
    <property type="match status" value="1"/>
</dbReference>
<keyword evidence="7" id="KW-0645">Protease</keyword>
<evidence type="ECO:0000256" key="6">
    <source>
        <dbReference type="ARBA" id="ARBA00023242"/>
    </source>
</evidence>
<dbReference type="SMART" id="SM00353">
    <property type="entry name" value="HLH"/>
    <property type="match status" value="1"/>
</dbReference>
<dbReference type="GO" id="GO:0046983">
    <property type="term" value="F:protein dimerization activity"/>
    <property type="evidence" value="ECO:0007669"/>
    <property type="project" value="InterPro"/>
</dbReference>
<evidence type="ECO:0000256" key="9">
    <source>
        <dbReference type="SAM" id="MobiDB-lite"/>
    </source>
</evidence>
<protein>
    <submittedName>
        <fullName evidence="12">BHLH transcription factor</fullName>
    </submittedName>
</protein>
<keyword evidence="7" id="KW-0064">Aspartyl protease</keyword>
<dbReference type="PROSITE" id="PS51767">
    <property type="entry name" value="PEPTIDASE_A1"/>
    <property type="match status" value="1"/>
</dbReference>
<comment type="similarity">
    <text evidence="3 7">Belongs to the peptidase A1 family.</text>
</comment>
<feature type="coiled-coil region" evidence="8">
    <location>
        <begin position="173"/>
        <end position="200"/>
    </location>
</feature>
<dbReference type="PRINTS" id="PR00792">
    <property type="entry name" value="PEPSIN"/>
</dbReference>
<proteinExistence type="evidence at transcript level"/>
<dbReference type="InterPro" id="IPR032861">
    <property type="entry name" value="TAXi_N"/>
</dbReference>
<dbReference type="InterPro" id="IPR036638">
    <property type="entry name" value="HLH_DNA-bd_sf"/>
</dbReference>
<comment type="subcellular location">
    <subcellularLocation>
        <location evidence="1">Nucleus</location>
    </subcellularLocation>
</comment>